<evidence type="ECO:0000256" key="4">
    <source>
        <dbReference type="ARBA" id="ARBA00022840"/>
    </source>
</evidence>
<sequence length="406" mass="46868">MGNENINESIGRGISVFKNIEVLYPEYVPSYLPHRELQLRLLEQIFKPLLTDPGSVSIRAMLIGGVGVGKTVTARVFSRNMKKLALENNIDLKYVHVNCHRDRTLYEVVSEIIRQVGAPIPLRGLSPREMLLALLSHLERHKQYVIITLDEFDYFIRTAGNDAVYFLIRLYDEYPDAVKRLNYIFISRDITVLGMLDSTTESYMLKHLVKFEPYKLVELYDILIQRRDLAFYEGTVDNDVIKYIAEHEGVDRGGEGNARSAIEVLLHAGMAADNEGAQRVSIEHVRKAIAIIHPDVVRISDELNNLDLHELLLLKAIIRTLKEKNMPEVKIGDVEEEYRYICQQYGVEPRKHTQVYEYINNLKHMEIIQARVSGKGYRGRTTLIKISTPLDPLERRIDELIEKRRK</sequence>
<dbReference type="InterPro" id="IPR049945">
    <property type="entry name" value="AAA_22"/>
</dbReference>
<dbReference type="AlphaFoldDB" id="E0SQX2"/>
<dbReference type="InterPro" id="IPR027417">
    <property type="entry name" value="P-loop_NTPase"/>
</dbReference>
<feature type="binding site" evidence="5">
    <location>
        <position position="226"/>
    </location>
    <ligand>
        <name>ATP</name>
        <dbReference type="ChEBI" id="CHEBI:30616"/>
    </ligand>
</feature>
<dbReference type="Gene3D" id="1.10.8.60">
    <property type="match status" value="1"/>
</dbReference>
<evidence type="ECO:0000256" key="5">
    <source>
        <dbReference type="HAMAP-Rule" id="MF_01407"/>
    </source>
</evidence>
<feature type="binding site" evidence="5">
    <location>
        <position position="214"/>
    </location>
    <ligand>
        <name>ATP</name>
        <dbReference type="ChEBI" id="CHEBI:30616"/>
    </ligand>
</feature>
<dbReference type="InterPro" id="IPR014277">
    <property type="entry name" value="Orc1/Cdc6_arc"/>
</dbReference>
<dbReference type="NCBIfam" id="TIGR02928">
    <property type="entry name" value="orc1/cdc6 family replication initiation protein"/>
    <property type="match status" value="1"/>
</dbReference>
<protein>
    <recommendedName>
        <fullName evidence="5">ORC1-type DNA replication protein</fullName>
    </recommendedName>
</protein>
<dbReference type="Pfam" id="PF09079">
    <property type="entry name" value="WHD_Cdc6"/>
    <property type="match status" value="1"/>
</dbReference>
<dbReference type="Proteomes" id="UP000001304">
    <property type="component" value="Chromosome"/>
</dbReference>
<dbReference type="GO" id="GO:0016887">
    <property type="term" value="F:ATP hydrolysis activity"/>
    <property type="evidence" value="ECO:0007669"/>
    <property type="project" value="InterPro"/>
</dbReference>
<evidence type="ECO:0000313" key="8">
    <source>
        <dbReference type="Proteomes" id="UP000001304"/>
    </source>
</evidence>
<evidence type="ECO:0000256" key="1">
    <source>
        <dbReference type="ARBA" id="ARBA00006184"/>
    </source>
</evidence>
<dbReference type="HAMAP" id="MF_01407">
    <property type="entry name" value="ORC1_type_DNA_replic_protein"/>
    <property type="match status" value="1"/>
</dbReference>
<dbReference type="CDD" id="cd08768">
    <property type="entry name" value="Cdc6_C"/>
    <property type="match status" value="1"/>
</dbReference>
<feature type="domain" description="Cdc6 C-terminal" evidence="6">
    <location>
        <begin position="314"/>
        <end position="397"/>
    </location>
</feature>
<dbReference type="SUPFAM" id="SSF52540">
    <property type="entry name" value="P-loop containing nucleoside triphosphate hydrolases"/>
    <property type="match status" value="1"/>
</dbReference>
<dbReference type="InterPro" id="IPR036390">
    <property type="entry name" value="WH_DNA-bd_sf"/>
</dbReference>
<dbReference type="InterPro" id="IPR015163">
    <property type="entry name" value="Cdc6_C"/>
</dbReference>
<dbReference type="InterPro" id="IPR036388">
    <property type="entry name" value="WH-like_DNA-bd_sf"/>
</dbReference>
<keyword evidence="8" id="KW-1185">Reference proteome</keyword>
<accession>E0SQX2</accession>
<dbReference type="NCBIfam" id="NF001623">
    <property type="entry name" value="PRK00411.1-1"/>
    <property type="match status" value="1"/>
</dbReference>
<dbReference type="BioCyc" id="IAGG583356:GHAH-1490-MONOMER"/>
<comment type="function">
    <text evidence="5">Involved in regulation of DNA replication.</text>
</comment>
<organism evidence="7 8">
    <name type="scientific">Ignisphaera aggregans (strain DSM 17230 / JCM 13409 / AQ1.S1)</name>
    <dbReference type="NCBI Taxonomy" id="583356"/>
    <lineage>
        <taxon>Archaea</taxon>
        <taxon>Thermoproteota</taxon>
        <taxon>Thermoprotei</taxon>
        <taxon>Desulfurococcales</taxon>
        <taxon>Desulfurococcaceae</taxon>
        <taxon>Ignisphaera</taxon>
    </lineage>
</organism>
<evidence type="ECO:0000259" key="6">
    <source>
        <dbReference type="SMART" id="SM01074"/>
    </source>
</evidence>
<dbReference type="PANTHER" id="PTHR10763">
    <property type="entry name" value="CELL DIVISION CONTROL PROTEIN 6-RELATED"/>
    <property type="match status" value="1"/>
</dbReference>
<dbReference type="STRING" id="583356.Igag_1500"/>
<evidence type="ECO:0000256" key="3">
    <source>
        <dbReference type="ARBA" id="ARBA00022741"/>
    </source>
</evidence>
<dbReference type="Pfam" id="PF13401">
    <property type="entry name" value="AAA_22"/>
    <property type="match status" value="1"/>
</dbReference>
<dbReference type="EMBL" id="CP002098">
    <property type="protein sequence ID" value="ADM28302.1"/>
    <property type="molecule type" value="Genomic_DNA"/>
</dbReference>
<keyword evidence="3 5" id="KW-0547">Nucleotide-binding</keyword>
<evidence type="ECO:0000313" key="7">
    <source>
        <dbReference type="EMBL" id="ADM28302.1"/>
    </source>
</evidence>
<dbReference type="KEGG" id="iag:Igag_1500"/>
<dbReference type="Gene3D" id="1.10.10.10">
    <property type="entry name" value="Winged helix-like DNA-binding domain superfamily/Winged helix DNA-binding domain"/>
    <property type="match status" value="1"/>
</dbReference>
<name>E0SQX2_IGNAA</name>
<gene>
    <name evidence="7" type="ordered locus">Igag_1500</name>
</gene>
<keyword evidence="2 5" id="KW-0235">DNA replication</keyword>
<dbReference type="Pfam" id="PF22703">
    <property type="entry name" value="Cdc6_lid"/>
    <property type="match status" value="1"/>
</dbReference>
<dbReference type="SUPFAM" id="SSF46785">
    <property type="entry name" value="Winged helix' DNA-binding domain"/>
    <property type="match status" value="1"/>
</dbReference>
<dbReference type="PANTHER" id="PTHR10763:SF31">
    <property type="entry name" value="ORC1-TYPE DNA REPLICATION PROTEIN 2"/>
    <property type="match status" value="1"/>
</dbReference>
<dbReference type="GO" id="GO:0005524">
    <property type="term" value="F:ATP binding"/>
    <property type="evidence" value="ECO:0007669"/>
    <property type="project" value="UniProtKB-UniRule"/>
</dbReference>
<dbReference type="GO" id="GO:0006260">
    <property type="term" value="P:DNA replication"/>
    <property type="evidence" value="ECO:0007669"/>
    <property type="project" value="UniProtKB-UniRule"/>
</dbReference>
<dbReference type="InterPro" id="IPR055237">
    <property type="entry name" value="Cdc6_lid"/>
</dbReference>
<reference evidence="7 8" key="1">
    <citation type="journal article" date="2010" name="Stand. Genomic Sci.">
        <title>Complete genome sequence of Ignisphaera aggregans type strain (AQ1.S1).</title>
        <authorList>
            <person name="Goker M."/>
            <person name="Held B."/>
            <person name="Lapidus A."/>
            <person name="Nolan M."/>
            <person name="Spring S."/>
            <person name="Yasawong M."/>
            <person name="Lucas S."/>
            <person name="Glavina Del Rio T."/>
            <person name="Tice H."/>
            <person name="Cheng J.F."/>
            <person name="Goodwin L."/>
            <person name="Tapia R."/>
            <person name="Pitluck S."/>
            <person name="Liolios K."/>
            <person name="Ivanova N."/>
            <person name="Mavromatis K."/>
            <person name="Mikhailova N."/>
            <person name="Pati A."/>
            <person name="Chen A."/>
            <person name="Palaniappan K."/>
            <person name="Brambilla E."/>
            <person name="Land M."/>
            <person name="Hauser L."/>
            <person name="Chang Y.J."/>
            <person name="Jeffries C.D."/>
            <person name="Brettin T."/>
            <person name="Detter J.C."/>
            <person name="Han C."/>
            <person name="Rohde M."/>
            <person name="Sikorski J."/>
            <person name="Woyke T."/>
            <person name="Bristow J."/>
            <person name="Eisen J.A."/>
            <person name="Markowitz V."/>
            <person name="Hugenholtz P."/>
            <person name="Kyrpides N.C."/>
            <person name="Klenk H.P."/>
        </authorList>
    </citation>
    <scope>NUCLEOTIDE SEQUENCE [LARGE SCALE GENOMIC DNA]</scope>
    <source>
        <strain evidence="8">DSM 17230 / JCM 13409 / AQ1.S1</strain>
    </source>
</reference>
<evidence type="ECO:0000256" key="2">
    <source>
        <dbReference type="ARBA" id="ARBA00022705"/>
    </source>
</evidence>
<keyword evidence="4 5" id="KW-0067">ATP-binding</keyword>
<dbReference type="Gene3D" id="3.40.50.300">
    <property type="entry name" value="P-loop containing nucleotide triphosphate hydrolases"/>
    <property type="match status" value="1"/>
</dbReference>
<dbReference type="HOGENOM" id="CLU_025112_3_2_2"/>
<feature type="binding site" evidence="5">
    <location>
        <begin position="68"/>
        <end position="72"/>
    </location>
    <ligand>
        <name>ATP</name>
        <dbReference type="ChEBI" id="CHEBI:30616"/>
    </ligand>
</feature>
<proteinExistence type="inferred from homology"/>
<dbReference type="InterPro" id="IPR050311">
    <property type="entry name" value="ORC1/CDC6"/>
</dbReference>
<comment type="similarity">
    <text evidence="1 5">Belongs to the CDC6/cdc18 family.</text>
</comment>
<dbReference type="SMART" id="SM01074">
    <property type="entry name" value="Cdc6_C"/>
    <property type="match status" value="1"/>
</dbReference>